<dbReference type="InterPro" id="IPR051826">
    <property type="entry name" value="E3_ubiquitin-ligase_domain"/>
</dbReference>
<dbReference type="EMBL" id="ML220117">
    <property type="protein sequence ID" value="TGZ82003.1"/>
    <property type="molecule type" value="Genomic_DNA"/>
</dbReference>
<proteinExistence type="predicted"/>
<feature type="compositionally biased region" description="Low complexity" evidence="2">
    <location>
        <begin position="305"/>
        <end position="320"/>
    </location>
</feature>
<dbReference type="Proteomes" id="UP000298138">
    <property type="component" value="Unassembled WGS sequence"/>
</dbReference>
<dbReference type="GO" id="GO:0008270">
    <property type="term" value="F:zinc ion binding"/>
    <property type="evidence" value="ECO:0007669"/>
    <property type="project" value="UniProtKB-KW"/>
</dbReference>
<dbReference type="GO" id="GO:0061630">
    <property type="term" value="F:ubiquitin protein ligase activity"/>
    <property type="evidence" value="ECO:0007669"/>
    <property type="project" value="TreeGrafter"/>
</dbReference>
<dbReference type="AlphaFoldDB" id="A0A4S2MZE9"/>
<accession>A0A4S2MZE9</accession>
<evidence type="ECO:0000259" key="4">
    <source>
        <dbReference type="PROSITE" id="PS50089"/>
    </source>
</evidence>
<evidence type="ECO:0000256" key="3">
    <source>
        <dbReference type="SAM" id="Phobius"/>
    </source>
</evidence>
<name>A0A4S2MZE9_9PEZI</name>
<dbReference type="SUPFAM" id="SSF57850">
    <property type="entry name" value="RING/U-box"/>
    <property type="match status" value="1"/>
</dbReference>
<dbReference type="GO" id="GO:0005737">
    <property type="term" value="C:cytoplasm"/>
    <property type="evidence" value="ECO:0007669"/>
    <property type="project" value="TreeGrafter"/>
</dbReference>
<feature type="region of interest" description="Disordered" evidence="2">
    <location>
        <begin position="1"/>
        <end position="23"/>
    </location>
</feature>
<dbReference type="Gene3D" id="3.30.40.10">
    <property type="entry name" value="Zinc/RING finger domain, C3HC4 (zinc finger)"/>
    <property type="match status" value="1"/>
</dbReference>
<dbReference type="InParanoid" id="A0A4S2MZE9"/>
<keyword evidence="1" id="KW-0863">Zinc-finger</keyword>
<dbReference type="CDD" id="cd16473">
    <property type="entry name" value="RING-H2_RNF103"/>
    <property type="match status" value="1"/>
</dbReference>
<keyword evidence="1" id="KW-0862">Zinc</keyword>
<reference evidence="5 6" key="1">
    <citation type="submission" date="2019-04" db="EMBL/GenBank/DDBJ databases">
        <title>Comparative genomics and transcriptomics to analyze fruiting body development in filamentous ascomycetes.</title>
        <authorList>
            <consortium name="DOE Joint Genome Institute"/>
            <person name="Lutkenhaus R."/>
            <person name="Traeger S."/>
            <person name="Breuer J."/>
            <person name="Kuo A."/>
            <person name="Lipzen A."/>
            <person name="Pangilinan J."/>
            <person name="Dilworth D."/>
            <person name="Sandor L."/>
            <person name="Poggeler S."/>
            <person name="Barry K."/>
            <person name="Grigoriev I.V."/>
            <person name="Nowrousian M."/>
        </authorList>
    </citation>
    <scope>NUCLEOTIDE SEQUENCE [LARGE SCALE GENOMIC DNA]</scope>
    <source>
        <strain evidence="5 6">CBS 389.68</strain>
    </source>
</reference>
<evidence type="ECO:0000256" key="1">
    <source>
        <dbReference type="PROSITE-ProRule" id="PRU00175"/>
    </source>
</evidence>
<sequence>MSSVSSPSPSDIPATSNSGSGGNGPTNSPLLFVIALGFGVVFTNLWIIVGVKYCFRYNARQRARALSAHDDAAAVDLQNVVPRPHHRRRREKKLMTLDEVNERFPVVRYKVWRAGREAEGLPAEGGIRAEVGSIHEVEGIKPVETTRTEIGEEAARKEVEAAPAAASSPPETGITTTTTTAPAAATPPNPAIEKPPSISPPSHPDDPDHDHDDLPLPPSLLPESGDTCTICLDTLESNETIRGLTCGHAFHNQCLDPWLTGRRACCPLCKKDYYIPKPRPEGEPHSQSPSNAHGAEGRRARQRRGPVQQTQQQQQQQQQRRTGRWVLLPGFRILAPRQIPQPQLQQRERERTRAESEDTEQRPLARGLRDVSSRIRVPRPAFLGLGGGGGLRGRRERDTMAAPVDVEAPPPPPPVG</sequence>
<keyword evidence="3" id="KW-0812">Transmembrane</keyword>
<feature type="compositionally biased region" description="Basic and acidic residues" evidence="2">
    <location>
        <begin position="203"/>
        <end position="214"/>
    </location>
</feature>
<feature type="region of interest" description="Disordered" evidence="2">
    <location>
        <begin position="279"/>
        <end position="323"/>
    </location>
</feature>
<dbReference type="OrthoDB" id="8062037at2759"/>
<keyword evidence="1" id="KW-0479">Metal-binding</keyword>
<evidence type="ECO:0000256" key="2">
    <source>
        <dbReference type="SAM" id="MobiDB-lite"/>
    </source>
</evidence>
<feature type="domain" description="RING-type" evidence="4">
    <location>
        <begin position="228"/>
        <end position="270"/>
    </location>
</feature>
<dbReference type="Pfam" id="PF13639">
    <property type="entry name" value="zf-RING_2"/>
    <property type="match status" value="1"/>
</dbReference>
<feature type="compositionally biased region" description="Low complexity" evidence="2">
    <location>
        <begin position="161"/>
        <end position="184"/>
    </location>
</feature>
<gene>
    <name evidence="5" type="ORF">EX30DRAFT_371192</name>
</gene>
<feature type="transmembrane region" description="Helical" evidence="3">
    <location>
        <begin position="30"/>
        <end position="55"/>
    </location>
</feature>
<keyword evidence="3" id="KW-1133">Transmembrane helix</keyword>
<dbReference type="SMART" id="SM00184">
    <property type="entry name" value="RING"/>
    <property type="match status" value="1"/>
</dbReference>
<keyword evidence="6" id="KW-1185">Reference proteome</keyword>
<evidence type="ECO:0000313" key="5">
    <source>
        <dbReference type="EMBL" id="TGZ82003.1"/>
    </source>
</evidence>
<keyword evidence="3" id="KW-0472">Membrane</keyword>
<dbReference type="PROSITE" id="PS50089">
    <property type="entry name" value="ZF_RING_2"/>
    <property type="match status" value="1"/>
</dbReference>
<feature type="compositionally biased region" description="Low complexity" evidence="2">
    <location>
        <begin position="336"/>
        <end position="345"/>
    </location>
</feature>
<evidence type="ECO:0000313" key="6">
    <source>
        <dbReference type="Proteomes" id="UP000298138"/>
    </source>
</evidence>
<protein>
    <recommendedName>
        <fullName evidence="4">RING-type domain-containing protein</fullName>
    </recommendedName>
</protein>
<dbReference type="InterPro" id="IPR013083">
    <property type="entry name" value="Znf_RING/FYVE/PHD"/>
</dbReference>
<feature type="region of interest" description="Disordered" evidence="2">
    <location>
        <begin position="336"/>
        <end position="416"/>
    </location>
</feature>
<dbReference type="PANTHER" id="PTHR22765:SF434">
    <property type="entry name" value="GB|AAD18119.1-RELATED"/>
    <property type="match status" value="1"/>
</dbReference>
<dbReference type="STRING" id="341454.A0A4S2MZE9"/>
<feature type="compositionally biased region" description="Basic and acidic residues" evidence="2">
    <location>
        <begin position="346"/>
        <end position="373"/>
    </location>
</feature>
<organism evidence="5 6">
    <name type="scientific">Ascodesmis nigricans</name>
    <dbReference type="NCBI Taxonomy" id="341454"/>
    <lineage>
        <taxon>Eukaryota</taxon>
        <taxon>Fungi</taxon>
        <taxon>Dikarya</taxon>
        <taxon>Ascomycota</taxon>
        <taxon>Pezizomycotina</taxon>
        <taxon>Pezizomycetes</taxon>
        <taxon>Pezizales</taxon>
        <taxon>Ascodesmidaceae</taxon>
        <taxon>Ascodesmis</taxon>
    </lineage>
</organism>
<dbReference type="InterPro" id="IPR001841">
    <property type="entry name" value="Znf_RING"/>
</dbReference>
<feature type="region of interest" description="Disordered" evidence="2">
    <location>
        <begin position="154"/>
        <end position="221"/>
    </location>
</feature>
<dbReference type="GO" id="GO:0006511">
    <property type="term" value="P:ubiquitin-dependent protein catabolic process"/>
    <property type="evidence" value="ECO:0007669"/>
    <property type="project" value="TreeGrafter"/>
</dbReference>
<dbReference type="PANTHER" id="PTHR22765">
    <property type="entry name" value="RING FINGER AND PROTEASE ASSOCIATED DOMAIN-CONTAINING"/>
    <property type="match status" value="1"/>
</dbReference>